<accession>A0ABV2U6W3</accession>
<evidence type="ECO:0000313" key="2">
    <source>
        <dbReference type="EMBL" id="MET8433204.1"/>
    </source>
</evidence>
<comment type="caution">
    <text evidence="2">The sequence shown here is derived from an EMBL/GenBank/DDBJ whole genome shotgun (WGS) entry which is preliminary data.</text>
</comment>
<feature type="compositionally biased region" description="Pro residues" evidence="1">
    <location>
        <begin position="53"/>
        <end position="65"/>
    </location>
</feature>
<protein>
    <submittedName>
        <fullName evidence="2">Uncharacterized protein</fullName>
    </submittedName>
</protein>
<organism evidence="2 3">
    <name type="scientific">Streptomyces sp. 900116325</name>
    <dbReference type="NCBI Taxonomy" id="3154295"/>
    <lineage>
        <taxon>Bacteria</taxon>
        <taxon>Bacillati</taxon>
        <taxon>Actinomycetota</taxon>
        <taxon>Actinomycetes</taxon>
        <taxon>Kitasatosporales</taxon>
        <taxon>Streptomycetaceae</taxon>
        <taxon>Streptomyces</taxon>
    </lineage>
</organism>
<dbReference type="Proteomes" id="UP001550044">
    <property type="component" value="Unassembled WGS sequence"/>
</dbReference>
<dbReference type="EMBL" id="JBEXIP010000005">
    <property type="protein sequence ID" value="MET8433204.1"/>
    <property type="molecule type" value="Genomic_DNA"/>
</dbReference>
<sequence>MTGAVLSGALMGWEMLSASRSVLDPRDYARLRVGQDRSEVKHVLPDEASPSMPVRPQPLRPPTGTPIPKHLS</sequence>
<keyword evidence="3" id="KW-1185">Reference proteome</keyword>
<proteinExistence type="predicted"/>
<reference evidence="2 3" key="1">
    <citation type="submission" date="2024-06" db="EMBL/GenBank/DDBJ databases">
        <title>The Natural Products Discovery Center: Release of the First 8490 Sequenced Strains for Exploring Actinobacteria Biosynthetic Diversity.</title>
        <authorList>
            <person name="Kalkreuter E."/>
            <person name="Kautsar S.A."/>
            <person name="Yang D."/>
            <person name="Bader C.D."/>
            <person name="Teijaro C.N."/>
            <person name="Fluegel L."/>
            <person name="Davis C.M."/>
            <person name="Simpson J.R."/>
            <person name="Lauterbach L."/>
            <person name="Steele A.D."/>
            <person name="Gui C."/>
            <person name="Meng S."/>
            <person name="Li G."/>
            <person name="Viehrig K."/>
            <person name="Ye F."/>
            <person name="Su P."/>
            <person name="Kiefer A.F."/>
            <person name="Nichols A."/>
            <person name="Cepeda A.J."/>
            <person name="Yan W."/>
            <person name="Fan B."/>
            <person name="Jiang Y."/>
            <person name="Adhikari A."/>
            <person name="Zheng C.-J."/>
            <person name="Schuster L."/>
            <person name="Cowan T.M."/>
            <person name="Smanski M.J."/>
            <person name="Chevrette M.G."/>
            <person name="De Carvalho L.P.S."/>
            <person name="Shen B."/>
        </authorList>
    </citation>
    <scope>NUCLEOTIDE SEQUENCE [LARGE SCALE GENOMIC DNA]</scope>
    <source>
        <strain evidence="2 3">NPDC005137</strain>
    </source>
</reference>
<dbReference type="RefSeq" id="WP_356709271.1">
    <property type="nucleotide sequence ID" value="NZ_JBEXIP010000005.1"/>
</dbReference>
<evidence type="ECO:0000256" key="1">
    <source>
        <dbReference type="SAM" id="MobiDB-lite"/>
    </source>
</evidence>
<evidence type="ECO:0000313" key="3">
    <source>
        <dbReference type="Proteomes" id="UP001550044"/>
    </source>
</evidence>
<feature type="region of interest" description="Disordered" evidence="1">
    <location>
        <begin position="34"/>
        <end position="72"/>
    </location>
</feature>
<name>A0ABV2U6W3_9ACTN</name>
<feature type="compositionally biased region" description="Basic and acidic residues" evidence="1">
    <location>
        <begin position="34"/>
        <end position="45"/>
    </location>
</feature>
<gene>
    <name evidence="2" type="ORF">ABZV61_10425</name>
</gene>